<evidence type="ECO:0000259" key="7">
    <source>
        <dbReference type="PROSITE" id="PS51886"/>
    </source>
</evidence>
<proteinExistence type="inferred from homology"/>
<dbReference type="EMBL" id="MJBS01000101">
    <property type="protein sequence ID" value="OHE94407.1"/>
    <property type="molecule type" value="Genomic_DNA"/>
</dbReference>
<evidence type="ECO:0000256" key="2">
    <source>
        <dbReference type="ARBA" id="ARBA00004496"/>
    </source>
</evidence>
<dbReference type="Proteomes" id="UP000176998">
    <property type="component" value="Unassembled WGS sequence"/>
</dbReference>
<comment type="caution">
    <text evidence="8">The sequence shown here is derived from an EMBL/GenBank/DDBJ whole genome shotgun (WGS) entry which is preliminary data.</text>
</comment>
<dbReference type="STRING" id="1209926.A0A1G4AZ35"/>
<evidence type="ECO:0000256" key="3">
    <source>
        <dbReference type="ARBA" id="ARBA00006731"/>
    </source>
</evidence>
<dbReference type="RefSeq" id="XP_022471570.1">
    <property type="nucleotide sequence ID" value="XM_022621963.1"/>
</dbReference>
<dbReference type="OrthoDB" id="289228at2759"/>
<evidence type="ECO:0000256" key="5">
    <source>
        <dbReference type="ARBA" id="ARBA00022490"/>
    </source>
</evidence>
<dbReference type="PROSITE" id="PS51886">
    <property type="entry name" value="TLDC"/>
    <property type="match status" value="1"/>
</dbReference>
<protein>
    <recommendedName>
        <fullName evidence="4">Restriction of telomere capping protein 5</fullName>
    </recommendedName>
</protein>
<dbReference type="GeneID" id="34563473"/>
<dbReference type="GO" id="GO:0006979">
    <property type="term" value="P:response to oxidative stress"/>
    <property type="evidence" value="ECO:0007669"/>
    <property type="project" value="TreeGrafter"/>
</dbReference>
<dbReference type="SMART" id="SM00584">
    <property type="entry name" value="TLDc"/>
    <property type="match status" value="1"/>
</dbReference>
<evidence type="ECO:0000256" key="6">
    <source>
        <dbReference type="SAM" id="MobiDB-lite"/>
    </source>
</evidence>
<sequence>MGQALSDENSRQATHEELTRELTWTVLHAYHQDHQASRFADKCFTSLELYSFKDVFKSLADNQDDIRYLKEDTLARFLEIPDILHVSPVIFQMVSYIGAFPFLQDAPVVLGIDQMIMVVVIMTQRHKRVLAKGATDRAKLIFKSLAVHDRMASEAAAAAEDSKAKEAPASQPQPASHVAGFAVDEPVDDPEEDDDDLEIAAFELLDIHDAVWQGDAPKMHGAMIPADNFRKLLMLLILTAPLSPQDSLSMYSTRVTGDELDSLRATAENILAAFLNVEKAPGIKFGHFNRVLPVCFPNLFTGFSPLFEHFLFSKNLDFTKHKGEDPVAAEKQPEEVVQPLLQDTADILNLNVLSQLSFFLPGSDLFRRLRLLYSGNEDGFSIGSFESKVFNWRAPTILLVRGTRLNDEPHGSQESTFAASIPPRRFPNSGKGDRLTFGVYVSQPWKHTAKECFGEQDTVLFQLEPVHDVFPASKYNSDYVAFTKPPTNRPMLGVGCPHPRQTQAHRRQTMLSLGAVSLLLDDSFEYGVFTHDWTTGGGAFQTSTTRKFNFQDRFEIESLEVWGCGGDEEAKVQAEHWAWEHREAEARRKINLGSGDIEADRALLEMAGLVGNNQSGGSMA</sequence>
<reference evidence="8 9" key="1">
    <citation type="submission" date="2016-09" db="EMBL/GenBank/DDBJ databases">
        <authorList>
            <person name="Capua I."/>
            <person name="De Benedictis P."/>
            <person name="Joannis T."/>
            <person name="Lombin L.H."/>
            <person name="Cattoli G."/>
        </authorList>
    </citation>
    <scope>NUCLEOTIDE SEQUENCE [LARGE SCALE GENOMIC DNA]</scope>
    <source>
        <strain evidence="8 9">IMI 309357</strain>
    </source>
</reference>
<keyword evidence="9" id="KW-1185">Reference proteome</keyword>
<dbReference type="Pfam" id="PF07534">
    <property type="entry name" value="TLD"/>
    <property type="match status" value="1"/>
</dbReference>
<evidence type="ECO:0000313" key="8">
    <source>
        <dbReference type="EMBL" id="OHE94407.1"/>
    </source>
</evidence>
<comment type="subcellular location">
    <subcellularLocation>
        <location evidence="2">Cytoplasm</location>
    </subcellularLocation>
</comment>
<gene>
    <name evidence="8" type="ORF">CORC01_10335</name>
</gene>
<comment type="function">
    <text evidence="1">May be involved in a process influencing telomere capping.</text>
</comment>
<comment type="similarity">
    <text evidence="3">Belongs to the RTC5 family.</text>
</comment>
<dbReference type="PANTHER" id="PTHR23354:SF130">
    <property type="entry name" value="RESTRICTION OF TELOMERE CAPPING PROTEIN 5"/>
    <property type="match status" value="1"/>
</dbReference>
<keyword evidence="5" id="KW-0963">Cytoplasm</keyword>
<name>A0A1G4AZ35_9PEZI</name>
<organism evidence="8 9">
    <name type="scientific">Colletotrichum orchidophilum</name>
    <dbReference type="NCBI Taxonomy" id="1209926"/>
    <lineage>
        <taxon>Eukaryota</taxon>
        <taxon>Fungi</taxon>
        <taxon>Dikarya</taxon>
        <taxon>Ascomycota</taxon>
        <taxon>Pezizomycotina</taxon>
        <taxon>Sordariomycetes</taxon>
        <taxon>Hypocreomycetidae</taxon>
        <taxon>Glomerellales</taxon>
        <taxon>Glomerellaceae</taxon>
        <taxon>Colletotrichum</taxon>
    </lineage>
</organism>
<dbReference type="InterPro" id="IPR006571">
    <property type="entry name" value="TLDc_dom"/>
</dbReference>
<feature type="region of interest" description="Disordered" evidence="6">
    <location>
        <begin position="157"/>
        <end position="177"/>
    </location>
</feature>
<dbReference type="AlphaFoldDB" id="A0A1G4AZ35"/>
<dbReference type="GO" id="GO:0005737">
    <property type="term" value="C:cytoplasm"/>
    <property type="evidence" value="ECO:0007669"/>
    <property type="project" value="UniProtKB-SubCell"/>
</dbReference>
<dbReference type="GO" id="GO:0005634">
    <property type="term" value="C:nucleus"/>
    <property type="evidence" value="ECO:0007669"/>
    <property type="project" value="TreeGrafter"/>
</dbReference>
<feature type="domain" description="TLDc" evidence="7">
    <location>
        <begin position="346"/>
        <end position="565"/>
    </location>
</feature>
<accession>A0A1G4AZ35</accession>
<evidence type="ECO:0000313" key="9">
    <source>
        <dbReference type="Proteomes" id="UP000176998"/>
    </source>
</evidence>
<evidence type="ECO:0000256" key="4">
    <source>
        <dbReference type="ARBA" id="ARBA00015163"/>
    </source>
</evidence>
<dbReference type="PANTHER" id="PTHR23354">
    <property type="entry name" value="NUCLEOLAR PROTEIN 7/ESTROGEN RECEPTOR COACTIVATOR-RELATED"/>
    <property type="match status" value="1"/>
</dbReference>
<evidence type="ECO:0000256" key="1">
    <source>
        <dbReference type="ARBA" id="ARBA00002738"/>
    </source>
</evidence>